<evidence type="ECO:0000313" key="2">
    <source>
        <dbReference type="Proteomes" id="UP000277204"/>
    </source>
</evidence>
<evidence type="ECO:0000313" key="1">
    <source>
        <dbReference type="EMBL" id="VDO71906.1"/>
    </source>
</evidence>
<reference evidence="1 2" key="1">
    <citation type="submission" date="2018-11" db="EMBL/GenBank/DDBJ databases">
        <authorList>
            <consortium name="Pathogen Informatics"/>
        </authorList>
    </citation>
    <scope>NUCLEOTIDE SEQUENCE [LARGE SCALE GENOMIC DNA]</scope>
    <source>
        <strain evidence="1 2">Zambia</strain>
    </source>
</reference>
<accession>A0A3P7XDV0</accession>
<proteinExistence type="predicted"/>
<dbReference type="AlphaFoldDB" id="A0A3P7XDV0"/>
<sequence>MHTTLTNNVRVYTNNFLLGYEKCYGSDQLIYNVHSLKHIVEEVIDHGSLEPNSAFPFESYMRKIKRSVHCRFAAAKQITQRYAEEVYFQSILNQVMADNVTEPEVTHDSSKEVHQSGKYILVDDKEKMQVICIPSKWLLNKDHYVYHDDVSGHDIVQSVDLDSRFKLRKCTVMHRCGALCSRFRSASCPKKDIIHDMATASQAFLHDARDKVHKRGWRSKERSIVNDSSTTE</sequence>
<keyword evidence="2" id="KW-1185">Reference proteome</keyword>
<dbReference type="EMBL" id="UZAI01002472">
    <property type="protein sequence ID" value="VDO71906.1"/>
    <property type="molecule type" value="Genomic_DNA"/>
</dbReference>
<protein>
    <submittedName>
        <fullName evidence="1">Uncharacterized protein</fullName>
    </submittedName>
</protein>
<organism evidence="1 2">
    <name type="scientific">Schistosoma margrebowiei</name>
    <dbReference type="NCBI Taxonomy" id="48269"/>
    <lineage>
        <taxon>Eukaryota</taxon>
        <taxon>Metazoa</taxon>
        <taxon>Spiralia</taxon>
        <taxon>Lophotrochozoa</taxon>
        <taxon>Platyhelminthes</taxon>
        <taxon>Trematoda</taxon>
        <taxon>Digenea</taxon>
        <taxon>Strigeidida</taxon>
        <taxon>Schistosomatoidea</taxon>
        <taxon>Schistosomatidae</taxon>
        <taxon>Schistosoma</taxon>
    </lineage>
</organism>
<name>A0A3P7XDV0_9TREM</name>
<dbReference type="Proteomes" id="UP000277204">
    <property type="component" value="Unassembled WGS sequence"/>
</dbReference>
<gene>
    <name evidence="1" type="ORF">SMRZ_LOCUS6576</name>
</gene>